<gene>
    <name evidence="8" type="ORF">ACFX5D_09190</name>
</gene>
<evidence type="ECO:0000256" key="4">
    <source>
        <dbReference type="ARBA" id="ARBA00022692"/>
    </source>
</evidence>
<evidence type="ECO:0000313" key="8">
    <source>
        <dbReference type="EMBL" id="MFE3848135.1"/>
    </source>
</evidence>
<keyword evidence="4 7" id="KW-0812">Transmembrane</keyword>
<keyword evidence="9" id="KW-1185">Reference proteome</keyword>
<dbReference type="RefSeq" id="WP_379857900.1">
    <property type="nucleotide sequence ID" value="NZ_JBHZQA010000004.1"/>
</dbReference>
<keyword evidence="3" id="KW-1003">Cell membrane</keyword>
<dbReference type="Pfam" id="PF02417">
    <property type="entry name" value="Chromate_transp"/>
    <property type="match status" value="1"/>
</dbReference>
<dbReference type="EMBL" id="JBHZQA010000004">
    <property type="protein sequence ID" value="MFE3848135.1"/>
    <property type="molecule type" value="Genomic_DNA"/>
</dbReference>
<organism evidence="8 9">
    <name type="scientific">Flavobacterium fructosi</name>
    <dbReference type="NCBI Taxonomy" id="3230416"/>
    <lineage>
        <taxon>Bacteria</taxon>
        <taxon>Pseudomonadati</taxon>
        <taxon>Bacteroidota</taxon>
        <taxon>Flavobacteriia</taxon>
        <taxon>Flavobacteriales</taxon>
        <taxon>Flavobacteriaceae</taxon>
        <taxon>Flavobacterium</taxon>
    </lineage>
</organism>
<evidence type="ECO:0000256" key="3">
    <source>
        <dbReference type="ARBA" id="ARBA00022475"/>
    </source>
</evidence>
<evidence type="ECO:0000256" key="5">
    <source>
        <dbReference type="ARBA" id="ARBA00022989"/>
    </source>
</evidence>
<reference evidence="8 9" key="1">
    <citation type="submission" date="2024-06" db="EMBL/GenBank/DDBJ databases">
        <title>Flavobacterium spp. isolated from glacier.</title>
        <authorList>
            <person name="Han D."/>
        </authorList>
    </citation>
    <scope>NUCLEOTIDE SEQUENCE [LARGE SCALE GENOMIC DNA]</scope>
    <source>
        <strain evidence="8 9">LB3P45</strain>
    </source>
</reference>
<comment type="caution">
    <text evidence="8">The sequence shown here is derived from an EMBL/GenBank/DDBJ whole genome shotgun (WGS) entry which is preliminary data.</text>
</comment>
<comment type="subcellular location">
    <subcellularLocation>
        <location evidence="1">Cell membrane</location>
        <topology evidence="1">Multi-pass membrane protein</topology>
    </subcellularLocation>
</comment>
<protein>
    <submittedName>
        <fullName evidence="8">Chromate transporter</fullName>
    </submittedName>
</protein>
<name>A0ABW6HMS3_9FLAO</name>
<evidence type="ECO:0000256" key="7">
    <source>
        <dbReference type="SAM" id="Phobius"/>
    </source>
</evidence>
<feature type="transmembrane region" description="Helical" evidence="7">
    <location>
        <begin position="46"/>
        <end position="68"/>
    </location>
</feature>
<sequence>MEGYKIYLEFVHYRFLGARLIGFAFVFPSFIMVVLLGIVYKLYGGLSWIQVVFFYGVGAAVIGIIAMCSY</sequence>
<dbReference type="Proteomes" id="UP001600039">
    <property type="component" value="Unassembled WGS sequence"/>
</dbReference>
<evidence type="ECO:0000256" key="6">
    <source>
        <dbReference type="ARBA" id="ARBA00023136"/>
    </source>
</evidence>
<proteinExistence type="inferred from homology"/>
<keyword evidence="6 7" id="KW-0472">Membrane</keyword>
<feature type="transmembrane region" description="Helical" evidence="7">
    <location>
        <begin position="20"/>
        <end position="40"/>
    </location>
</feature>
<accession>A0ABW6HMS3</accession>
<dbReference type="InterPro" id="IPR003370">
    <property type="entry name" value="Chromate_transpt"/>
</dbReference>
<evidence type="ECO:0000256" key="2">
    <source>
        <dbReference type="ARBA" id="ARBA00005262"/>
    </source>
</evidence>
<evidence type="ECO:0000256" key="1">
    <source>
        <dbReference type="ARBA" id="ARBA00004651"/>
    </source>
</evidence>
<evidence type="ECO:0000313" key="9">
    <source>
        <dbReference type="Proteomes" id="UP001600039"/>
    </source>
</evidence>
<keyword evidence="5 7" id="KW-1133">Transmembrane helix</keyword>
<comment type="similarity">
    <text evidence="2">Belongs to the chromate ion transporter (CHR) (TC 2.A.51) family.</text>
</comment>